<organism evidence="2 3">
    <name type="scientific">Amylolactobacillus amylotrophicus DSM 20534</name>
    <dbReference type="NCBI Taxonomy" id="1423722"/>
    <lineage>
        <taxon>Bacteria</taxon>
        <taxon>Bacillati</taxon>
        <taxon>Bacillota</taxon>
        <taxon>Bacilli</taxon>
        <taxon>Lactobacillales</taxon>
        <taxon>Lactobacillaceae</taxon>
        <taxon>Amylolactobacillus</taxon>
    </lineage>
</organism>
<name>A0A0R1H0X1_9LACO</name>
<comment type="caution">
    <text evidence="2">The sequence shown here is derived from an EMBL/GenBank/DDBJ whole genome shotgun (WGS) entry which is preliminary data.</text>
</comment>
<dbReference type="Proteomes" id="UP000050909">
    <property type="component" value="Unassembled WGS sequence"/>
</dbReference>
<evidence type="ECO:0000259" key="1">
    <source>
        <dbReference type="Pfam" id="PF03217"/>
    </source>
</evidence>
<gene>
    <name evidence="2" type="ORF">FC62_GL001429</name>
</gene>
<evidence type="ECO:0000313" key="3">
    <source>
        <dbReference type="Proteomes" id="UP000050909"/>
    </source>
</evidence>
<dbReference type="AlphaFoldDB" id="A0A0R1H0X1"/>
<dbReference type="EMBL" id="AZCV01000006">
    <property type="protein sequence ID" value="KRK37313.1"/>
    <property type="molecule type" value="Genomic_DNA"/>
</dbReference>
<dbReference type="PATRIC" id="fig|1423722.3.peg.1455"/>
<proteinExistence type="predicted"/>
<reference evidence="2 3" key="1">
    <citation type="journal article" date="2015" name="Genome Announc.">
        <title>Expanding the biotechnology potential of lactobacilli through comparative genomics of 213 strains and associated genera.</title>
        <authorList>
            <person name="Sun Z."/>
            <person name="Harris H.M."/>
            <person name="McCann A."/>
            <person name="Guo C."/>
            <person name="Argimon S."/>
            <person name="Zhang W."/>
            <person name="Yang X."/>
            <person name="Jeffery I.B."/>
            <person name="Cooney J.C."/>
            <person name="Kagawa T.F."/>
            <person name="Liu W."/>
            <person name="Song Y."/>
            <person name="Salvetti E."/>
            <person name="Wrobel A."/>
            <person name="Rasinkangas P."/>
            <person name="Parkhill J."/>
            <person name="Rea M.C."/>
            <person name="O'Sullivan O."/>
            <person name="Ritari J."/>
            <person name="Douillard F.P."/>
            <person name="Paul Ross R."/>
            <person name="Yang R."/>
            <person name="Briner A.E."/>
            <person name="Felis G.E."/>
            <person name="de Vos W.M."/>
            <person name="Barrangou R."/>
            <person name="Klaenhammer T.R."/>
            <person name="Caufield P.W."/>
            <person name="Cui Y."/>
            <person name="Zhang H."/>
            <person name="O'Toole P.W."/>
        </authorList>
    </citation>
    <scope>NUCLEOTIDE SEQUENCE [LARGE SCALE GENOMIC DNA]</scope>
    <source>
        <strain evidence="2 3">DSM 20534</strain>
    </source>
</reference>
<dbReference type="Pfam" id="PF03217">
    <property type="entry name" value="SlpA"/>
    <property type="match status" value="1"/>
</dbReference>
<sequence length="51" mass="5541">MSKGVDDNLKTKTGATYKKGSSWKVTSARIVDGQAYYLIGTNTWIGGKDTK</sequence>
<protein>
    <recommendedName>
        <fullName evidence="1">S-layer protein C-terminal domain-containing protein</fullName>
    </recommendedName>
</protein>
<accession>A0A0R1H0X1</accession>
<keyword evidence="3" id="KW-1185">Reference proteome</keyword>
<dbReference type="RefSeq" id="WP_156408184.1">
    <property type="nucleotide sequence ID" value="NZ_AZCV01000006.1"/>
</dbReference>
<dbReference type="InterPro" id="IPR024968">
    <property type="entry name" value="SlpA_C_lactobacillus"/>
</dbReference>
<feature type="domain" description="S-layer protein C-terminal" evidence="1">
    <location>
        <begin position="11"/>
        <end position="45"/>
    </location>
</feature>
<evidence type="ECO:0000313" key="2">
    <source>
        <dbReference type="EMBL" id="KRK37313.1"/>
    </source>
</evidence>